<dbReference type="Gene3D" id="3.40.50.300">
    <property type="entry name" value="P-loop containing nucleotide triphosphate hydrolases"/>
    <property type="match status" value="1"/>
</dbReference>
<dbReference type="InterPro" id="IPR052026">
    <property type="entry name" value="ExeA_AAA_ATPase_DNA-bind"/>
</dbReference>
<reference evidence="3" key="2">
    <citation type="submission" date="2020-09" db="EMBL/GenBank/DDBJ databases">
        <authorList>
            <person name="Sun Q."/>
            <person name="Zhou Y."/>
        </authorList>
    </citation>
    <scope>NUCLEOTIDE SEQUENCE</scope>
    <source>
        <strain evidence="3">CGMCC 4.7308</strain>
    </source>
</reference>
<dbReference type="SUPFAM" id="SSF52540">
    <property type="entry name" value="P-loop containing nucleoside triphosphate hydrolases"/>
    <property type="match status" value="1"/>
</dbReference>
<dbReference type="GO" id="GO:0016887">
    <property type="term" value="F:ATP hydrolysis activity"/>
    <property type="evidence" value="ECO:0007669"/>
    <property type="project" value="InterPro"/>
</dbReference>
<dbReference type="RefSeq" id="WP_188943206.1">
    <property type="nucleotide sequence ID" value="NZ_BMNA01000007.1"/>
</dbReference>
<feature type="region of interest" description="Disordered" evidence="1">
    <location>
        <begin position="1"/>
        <end position="22"/>
    </location>
</feature>
<feature type="domain" description="ORC1/DEAH AAA+ ATPase" evidence="2">
    <location>
        <begin position="45"/>
        <end position="187"/>
    </location>
</feature>
<dbReference type="PANTHER" id="PTHR35894:SF5">
    <property type="entry name" value="MU-LIKE PROPHAGE FLUMU DNA TRANSPOSITION PROTEIN B"/>
    <property type="match status" value="1"/>
</dbReference>
<dbReference type="InterPro" id="IPR049945">
    <property type="entry name" value="AAA_22"/>
</dbReference>
<keyword evidence="4" id="KW-1185">Reference proteome</keyword>
<dbReference type="PANTHER" id="PTHR35894">
    <property type="entry name" value="GENERAL SECRETION PATHWAY PROTEIN A-RELATED"/>
    <property type="match status" value="1"/>
</dbReference>
<dbReference type="GO" id="GO:0005524">
    <property type="term" value="F:ATP binding"/>
    <property type="evidence" value="ECO:0007669"/>
    <property type="project" value="UniProtKB-KW"/>
</dbReference>
<evidence type="ECO:0000259" key="2">
    <source>
        <dbReference type="Pfam" id="PF13401"/>
    </source>
</evidence>
<dbReference type="AlphaFoldDB" id="A0A917WK60"/>
<evidence type="ECO:0000256" key="1">
    <source>
        <dbReference type="SAM" id="MobiDB-lite"/>
    </source>
</evidence>
<name>A0A917WK60_9ACTN</name>
<dbReference type="Proteomes" id="UP000655208">
    <property type="component" value="Unassembled WGS sequence"/>
</dbReference>
<reference evidence="3" key="1">
    <citation type="journal article" date="2014" name="Int. J. Syst. Evol. Microbiol.">
        <title>Complete genome sequence of Corynebacterium casei LMG S-19264T (=DSM 44701T), isolated from a smear-ripened cheese.</title>
        <authorList>
            <consortium name="US DOE Joint Genome Institute (JGI-PGF)"/>
            <person name="Walter F."/>
            <person name="Albersmeier A."/>
            <person name="Kalinowski J."/>
            <person name="Ruckert C."/>
        </authorList>
    </citation>
    <scope>NUCLEOTIDE SEQUENCE</scope>
    <source>
        <strain evidence="3">CGMCC 4.7308</strain>
    </source>
</reference>
<organism evidence="3 4">
    <name type="scientific">Nakamurella endophytica</name>
    <dbReference type="NCBI Taxonomy" id="1748367"/>
    <lineage>
        <taxon>Bacteria</taxon>
        <taxon>Bacillati</taxon>
        <taxon>Actinomycetota</taxon>
        <taxon>Actinomycetes</taxon>
        <taxon>Nakamurellales</taxon>
        <taxon>Nakamurellaceae</taxon>
        <taxon>Nakamurella</taxon>
    </lineage>
</organism>
<protein>
    <submittedName>
        <fullName evidence="3">ATP-binding protein</fullName>
    </submittedName>
</protein>
<keyword evidence="3" id="KW-0547">Nucleotide-binding</keyword>
<gene>
    <name evidence="3" type="ORF">GCM10011594_31640</name>
</gene>
<comment type="caution">
    <text evidence="3">The sequence shown here is derived from an EMBL/GenBank/DDBJ whole genome shotgun (WGS) entry which is preliminary data.</text>
</comment>
<dbReference type="Pfam" id="PF13401">
    <property type="entry name" value="AAA_22"/>
    <property type="match status" value="1"/>
</dbReference>
<sequence length="286" mass="32040">MTATAVPAHYRDQTTPLRPQPHLTGPLIATRQHRRFVEFADAVRAHRYIGVCYGPPGVGKTRSARAYSAADDWDHWNSHRYAAAGMPASLLAARTAMWTPYVTTSPRGLEEEIHIRVLGFDGALRKQLDPSYDGDFWPNDGSSEVHLLIVDEADRLRTSGLEQLRDFFDRTDIGLVLIGMPGFERRLARYPQLYSRIGFAHQYRTLDTDDLDTVLAAAWTSLGAQYEPDRPDTIDAAAAITRITGGNYRLIQRLMTQIGRLRELNHLDTITAELVEAARQTLVIGA</sequence>
<evidence type="ECO:0000313" key="4">
    <source>
        <dbReference type="Proteomes" id="UP000655208"/>
    </source>
</evidence>
<evidence type="ECO:0000313" key="3">
    <source>
        <dbReference type="EMBL" id="GGM09470.1"/>
    </source>
</evidence>
<keyword evidence="3" id="KW-0067">ATP-binding</keyword>
<dbReference type="EMBL" id="BMNA01000007">
    <property type="protein sequence ID" value="GGM09470.1"/>
    <property type="molecule type" value="Genomic_DNA"/>
</dbReference>
<proteinExistence type="predicted"/>
<dbReference type="InterPro" id="IPR027417">
    <property type="entry name" value="P-loop_NTPase"/>
</dbReference>
<accession>A0A917WK60</accession>